<accession>A0ABX7Q607</accession>
<proteinExistence type="predicted"/>
<name>A0ABX7Q607_9BACT</name>
<reference evidence="2 3" key="1">
    <citation type="submission" date="2021-03" db="EMBL/GenBank/DDBJ databases">
        <title>Geobacter metallireducens gen. nov. sp. nov., a microorganism capable of coupling the complete oxidation of organic compounds to the reduction of iron and other metals.</title>
        <authorList>
            <person name="Li Y."/>
        </authorList>
    </citation>
    <scope>NUCLEOTIDE SEQUENCE [LARGE SCALE GENOMIC DNA]</scope>
    <source>
        <strain evidence="2 3">Jerry-YX</strain>
    </source>
</reference>
<gene>
    <name evidence="2" type="ORF">JZM60_04540</name>
</gene>
<evidence type="ECO:0000256" key="1">
    <source>
        <dbReference type="SAM" id="SignalP"/>
    </source>
</evidence>
<evidence type="ECO:0008006" key="4">
    <source>
        <dbReference type="Google" id="ProtNLM"/>
    </source>
</evidence>
<evidence type="ECO:0000313" key="2">
    <source>
        <dbReference type="EMBL" id="QSV46551.1"/>
    </source>
</evidence>
<feature type="signal peptide" evidence="1">
    <location>
        <begin position="1"/>
        <end position="22"/>
    </location>
</feature>
<dbReference type="Proteomes" id="UP000663651">
    <property type="component" value="Chromosome"/>
</dbReference>
<dbReference type="EMBL" id="CP071382">
    <property type="protein sequence ID" value="QSV46551.1"/>
    <property type="molecule type" value="Genomic_DNA"/>
</dbReference>
<evidence type="ECO:0000313" key="3">
    <source>
        <dbReference type="Proteomes" id="UP000663651"/>
    </source>
</evidence>
<sequence>MIVFRKIIPLLLFILFVPAAGAAPPPPRPDTGIGALLVRAAPGATTPPVLVLYREPGIGRIAEKNVAACPNLASILKTPADEFPLVVTALKDGWMRVIYDDAGRAAWVEPFRRWPYLRWDEFLKGKQALLLRGLKKSHYVPRSGPDESAPELEPLTPERSLRILEVAGDRIRVLIDLTVIGWLRWRDEDGRFLITLE</sequence>
<protein>
    <recommendedName>
        <fullName evidence="4">SH3 domain-containing protein</fullName>
    </recommendedName>
</protein>
<keyword evidence="3" id="KW-1185">Reference proteome</keyword>
<keyword evidence="1" id="KW-0732">Signal</keyword>
<organism evidence="2 3">
    <name type="scientific">Geobacter benzoatilyticus</name>
    <dbReference type="NCBI Taxonomy" id="2815309"/>
    <lineage>
        <taxon>Bacteria</taxon>
        <taxon>Pseudomonadati</taxon>
        <taxon>Thermodesulfobacteriota</taxon>
        <taxon>Desulfuromonadia</taxon>
        <taxon>Geobacterales</taxon>
        <taxon>Geobacteraceae</taxon>
        <taxon>Geobacter</taxon>
    </lineage>
</organism>
<feature type="chain" id="PRO_5046719802" description="SH3 domain-containing protein" evidence="1">
    <location>
        <begin position="23"/>
        <end position="197"/>
    </location>
</feature>